<comment type="subcellular location">
    <subcellularLocation>
        <location evidence="1">Cell membrane</location>
        <topology evidence="1">Multi-pass membrane protein</topology>
    </subcellularLocation>
</comment>
<dbReference type="InterPro" id="IPR016174">
    <property type="entry name" value="Di-haem_cyt_TM"/>
</dbReference>
<evidence type="ECO:0000256" key="3">
    <source>
        <dbReference type="ARBA" id="ARBA00022692"/>
    </source>
</evidence>
<dbReference type="PANTHER" id="PTHR30485">
    <property type="entry name" value="NI/FE-HYDROGENASE 1 B-TYPE CYTOCHROME SUBUNIT"/>
    <property type="match status" value="1"/>
</dbReference>
<accession>A0A8J3HCK1</accession>
<dbReference type="GO" id="GO:0020037">
    <property type="term" value="F:heme binding"/>
    <property type="evidence" value="ECO:0007669"/>
    <property type="project" value="TreeGrafter"/>
</dbReference>
<evidence type="ECO:0000256" key="4">
    <source>
        <dbReference type="ARBA" id="ARBA00022989"/>
    </source>
</evidence>
<evidence type="ECO:0000313" key="9">
    <source>
        <dbReference type="Proteomes" id="UP000611500"/>
    </source>
</evidence>
<dbReference type="GO" id="GO:0009055">
    <property type="term" value="F:electron transfer activity"/>
    <property type="evidence" value="ECO:0007669"/>
    <property type="project" value="InterPro"/>
</dbReference>
<dbReference type="PANTHER" id="PTHR30485:SF2">
    <property type="entry name" value="BLL0597 PROTEIN"/>
    <property type="match status" value="1"/>
</dbReference>
<feature type="transmembrane region" description="Helical" evidence="6">
    <location>
        <begin position="39"/>
        <end position="58"/>
    </location>
</feature>
<feature type="transmembrane region" description="Helical" evidence="6">
    <location>
        <begin position="99"/>
        <end position="123"/>
    </location>
</feature>
<gene>
    <name evidence="8" type="ORF">GCM10010961_38810</name>
</gene>
<evidence type="ECO:0000256" key="1">
    <source>
        <dbReference type="ARBA" id="ARBA00004651"/>
    </source>
</evidence>
<evidence type="ECO:0000256" key="5">
    <source>
        <dbReference type="ARBA" id="ARBA00023136"/>
    </source>
</evidence>
<sequence>MTQTETPQIKVWDPLVRIGHLVLIVGFVIAYLTEGEPEWLHTFAGYAIAVTVAIRILWGVVGPRRARFTDFVTGPFRALDYLRALIAGRSPRYVGHSPAGGVMVVALLVSLAVTAFAGMATLASEDGRGPLAGIIQQLPQEAMKVERAGHEEEGEEGEENPWKEVHGAFANLTLLLVLFHLGGVALASYRHHENLPRSMVTGYKRAE</sequence>
<feature type="transmembrane region" description="Helical" evidence="6">
    <location>
        <begin position="15"/>
        <end position="33"/>
    </location>
</feature>
<dbReference type="EMBL" id="BNAP01000029">
    <property type="protein sequence ID" value="GHH01523.1"/>
    <property type="molecule type" value="Genomic_DNA"/>
</dbReference>
<organism evidence="8 9">
    <name type="scientific">Pseudodonghicola xiamenensis</name>
    <dbReference type="NCBI Taxonomy" id="337702"/>
    <lineage>
        <taxon>Bacteria</taxon>
        <taxon>Pseudomonadati</taxon>
        <taxon>Pseudomonadota</taxon>
        <taxon>Alphaproteobacteria</taxon>
        <taxon>Rhodobacterales</taxon>
        <taxon>Paracoccaceae</taxon>
        <taxon>Pseudodonghicola</taxon>
    </lineage>
</organism>
<evidence type="ECO:0000313" key="8">
    <source>
        <dbReference type="EMBL" id="GHH01523.1"/>
    </source>
</evidence>
<dbReference type="GO" id="GO:0005886">
    <property type="term" value="C:plasma membrane"/>
    <property type="evidence" value="ECO:0007669"/>
    <property type="project" value="UniProtKB-SubCell"/>
</dbReference>
<dbReference type="AlphaFoldDB" id="A0A8J3HCK1"/>
<keyword evidence="9" id="KW-1185">Reference proteome</keyword>
<dbReference type="Gene3D" id="1.20.950.20">
    <property type="entry name" value="Transmembrane di-heme cytochromes, Chain C"/>
    <property type="match status" value="1"/>
</dbReference>
<dbReference type="GO" id="GO:0022904">
    <property type="term" value="P:respiratory electron transport chain"/>
    <property type="evidence" value="ECO:0007669"/>
    <property type="project" value="InterPro"/>
</dbReference>
<dbReference type="Pfam" id="PF01292">
    <property type="entry name" value="Ni_hydr_CYTB"/>
    <property type="match status" value="1"/>
</dbReference>
<evidence type="ECO:0000259" key="7">
    <source>
        <dbReference type="Pfam" id="PF01292"/>
    </source>
</evidence>
<evidence type="ECO:0000256" key="2">
    <source>
        <dbReference type="ARBA" id="ARBA00022475"/>
    </source>
</evidence>
<protein>
    <submittedName>
        <fullName evidence="8">Cytochrome b561</fullName>
    </submittedName>
</protein>
<keyword evidence="3 6" id="KW-0812">Transmembrane</keyword>
<reference evidence="8" key="2">
    <citation type="submission" date="2020-09" db="EMBL/GenBank/DDBJ databases">
        <authorList>
            <person name="Sun Q."/>
            <person name="Zhou Y."/>
        </authorList>
    </citation>
    <scope>NUCLEOTIDE SEQUENCE</scope>
    <source>
        <strain evidence="8">CGMCC 1.7081</strain>
    </source>
</reference>
<feature type="transmembrane region" description="Helical" evidence="6">
    <location>
        <begin position="168"/>
        <end position="189"/>
    </location>
</feature>
<comment type="caution">
    <text evidence="8">The sequence shown here is derived from an EMBL/GenBank/DDBJ whole genome shotgun (WGS) entry which is preliminary data.</text>
</comment>
<proteinExistence type="predicted"/>
<dbReference type="InterPro" id="IPR051542">
    <property type="entry name" value="Hydrogenase_cytochrome"/>
</dbReference>
<keyword evidence="4 6" id="KW-1133">Transmembrane helix</keyword>
<keyword evidence="5 6" id="KW-0472">Membrane</keyword>
<dbReference type="SUPFAM" id="SSF81342">
    <property type="entry name" value="Transmembrane di-heme cytochromes"/>
    <property type="match status" value="1"/>
</dbReference>
<keyword evidence="2" id="KW-1003">Cell membrane</keyword>
<feature type="domain" description="Cytochrome b561 bacterial/Ni-hydrogenase" evidence="7">
    <location>
        <begin position="11"/>
        <end position="202"/>
    </location>
</feature>
<dbReference type="InterPro" id="IPR011577">
    <property type="entry name" value="Cyt_b561_bac/Ni-Hgenase"/>
</dbReference>
<dbReference type="RefSeq" id="WP_028094894.1">
    <property type="nucleotide sequence ID" value="NZ_BNAP01000029.1"/>
</dbReference>
<name>A0A8J3HCK1_9RHOB</name>
<dbReference type="Proteomes" id="UP000611500">
    <property type="component" value="Unassembled WGS sequence"/>
</dbReference>
<evidence type="ECO:0000256" key="6">
    <source>
        <dbReference type="SAM" id="Phobius"/>
    </source>
</evidence>
<reference evidence="8" key="1">
    <citation type="journal article" date="2014" name="Int. J. Syst. Evol. Microbiol.">
        <title>Complete genome sequence of Corynebacterium casei LMG S-19264T (=DSM 44701T), isolated from a smear-ripened cheese.</title>
        <authorList>
            <consortium name="US DOE Joint Genome Institute (JGI-PGF)"/>
            <person name="Walter F."/>
            <person name="Albersmeier A."/>
            <person name="Kalinowski J."/>
            <person name="Ruckert C."/>
        </authorList>
    </citation>
    <scope>NUCLEOTIDE SEQUENCE</scope>
    <source>
        <strain evidence="8">CGMCC 1.7081</strain>
    </source>
</reference>